<dbReference type="GO" id="GO:0005886">
    <property type="term" value="C:plasma membrane"/>
    <property type="evidence" value="ECO:0007669"/>
    <property type="project" value="UniProtKB-SubCell"/>
</dbReference>
<keyword evidence="4 11" id="KW-0808">Transferase</keyword>
<dbReference type="Pfam" id="PF02397">
    <property type="entry name" value="Bac_transf"/>
    <property type="match status" value="1"/>
</dbReference>
<evidence type="ECO:0000256" key="9">
    <source>
        <dbReference type="SAM" id="Phobius"/>
    </source>
</evidence>
<gene>
    <name evidence="11" type="ORF">EYE42_07495</name>
</gene>
<comment type="similarity">
    <text evidence="2">Belongs to the bacterial sugar transferase family.</text>
</comment>
<dbReference type="AlphaFoldDB" id="A0A4Q9G1H6"/>
<evidence type="ECO:0000256" key="6">
    <source>
        <dbReference type="ARBA" id="ARBA00022989"/>
    </source>
</evidence>
<keyword evidence="7 9" id="KW-0472">Membrane</keyword>
<comment type="subcellular location">
    <subcellularLocation>
        <location evidence="1">Cell membrane</location>
    </subcellularLocation>
</comment>
<dbReference type="OrthoDB" id="9808602at2"/>
<organism evidence="11 12">
    <name type="scientific">Paracoccus subflavus</name>
    <dbReference type="NCBI Taxonomy" id="2528244"/>
    <lineage>
        <taxon>Bacteria</taxon>
        <taxon>Pseudomonadati</taxon>
        <taxon>Pseudomonadota</taxon>
        <taxon>Alphaproteobacteria</taxon>
        <taxon>Rhodobacterales</taxon>
        <taxon>Paracoccaceae</taxon>
        <taxon>Paracoccus</taxon>
    </lineage>
</organism>
<proteinExistence type="inferred from homology"/>
<evidence type="ECO:0000313" key="11">
    <source>
        <dbReference type="EMBL" id="TBN41208.1"/>
    </source>
</evidence>
<dbReference type="InterPro" id="IPR003362">
    <property type="entry name" value="Bact_transf"/>
</dbReference>
<evidence type="ECO:0000313" key="12">
    <source>
        <dbReference type="Proteomes" id="UP000293520"/>
    </source>
</evidence>
<dbReference type="Proteomes" id="UP000293520">
    <property type="component" value="Unassembled WGS sequence"/>
</dbReference>
<keyword evidence="6 9" id="KW-1133">Transmembrane helix</keyword>
<comment type="caution">
    <text evidence="11">The sequence shown here is derived from an EMBL/GenBank/DDBJ whole genome shotgun (WGS) entry which is preliminary data.</text>
</comment>
<evidence type="ECO:0000256" key="2">
    <source>
        <dbReference type="ARBA" id="ARBA00006464"/>
    </source>
</evidence>
<dbReference type="PANTHER" id="PTHR30576">
    <property type="entry name" value="COLANIC BIOSYNTHESIS UDP-GLUCOSE LIPID CARRIER TRANSFERASE"/>
    <property type="match status" value="1"/>
</dbReference>
<evidence type="ECO:0000259" key="10">
    <source>
        <dbReference type="Pfam" id="PF02397"/>
    </source>
</evidence>
<keyword evidence="3" id="KW-1003">Cell membrane</keyword>
<dbReference type="GO" id="GO:0016780">
    <property type="term" value="F:phosphotransferase activity, for other substituted phosphate groups"/>
    <property type="evidence" value="ECO:0007669"/>
    <property type="project" value="TreeGrafter"/>
</dbReference>
<dbReference type="PANTHER" id="PTHR30576:SF4">
    <property type="entry name" value="UNDECAPRENYL-PHOSPHATE GALACTOSE PHOSPHOTRANSFERASE"/>
    <property type="match status" value="1"/>
</dbReference>
<evidence type="ECO:0000256" key="7">
    <source>
        <dbReference type="ARBA" id="ARBA00023136"/>
    </source>
</evidence>
<evidence type="ECO:0000256" key="1">
    <source>
        <dbReference type="ARBA" id="ARBA00004236"/>
    </source>
</evidence>
<protein>
    <submittedName>
        <fullName evidence="11">Sugar transferase</fullName>
    </submittedName>
</protein>
<accession>A0A4Q9G1H6</accession>
<dbReference type="EMBL" id="SISK01000004">
    <property type="protein sequence ID" value="TBN41208.1"/>
    <property type="molecule type" value="Genomic_DNA"/>
</dbReference>
<evidence type="ECO:0000256" key="8">
    <source>
        <dbReference type="ARBA" id="ARBA00023169"/>
    </source>
</evidence>
<evidence type="ECO:0000256" key="4">
    <source>
        <dbReference type="ARBA" id="ARBA00022679"/>
    </source>
</evidence>
<feature type="domain" description="Bacterial sugar transferase" evidence="10">
    <location>
        <begin position="32"/>
        <end position="220"/>
    </location>
</feature>
<dbReference type="GO" id="GO:0000271">
    <property type="term" value="P:polysaccharide biosynthetic process"/>
    <property type="evidence" value="ECO:0007669"/>
    <property type="project" value="UniProtKB-KW"/>
</dbReference>
<evidence type="ECO:0000256" key="5">
    <source>
        <dbReference type="ARBA" id="ARBA00022692"/>
    </source>
</evidence>
<feature type="transmembrane region" description="Helical" evidence="9">
    <location>
        <begin position="37"/>
        <end position="60"/>
    </location>
</feature>
<keyword evidence="12" id="KW-1185">Reference proteome</keyword>
<name>A0A4Q9G1H6_9RHOB</name>
<keyword evidence="8" id="KW-0270">Exopolysaccharide synthesis</keyword>
<sequence>MSVKIQTVALARVAAAPLRSGERPWLYRNLFKRPLDVLMVVLSSPVVLPLVLLLAIAVMMDGKNPFYSQKRIGRDGRIFRIWKLRSMVHDADERLQTYLAANPEARQEWETTQKLRHDPRVTTVGRALRASSMDELPQLFNVLKGDMSLVGPRPMMPDQQPLYSGDGYYRLRPGITGFWQTAGRNRTTFAARAWYDNRYERSLSFTSDLVILLRTVRVVLGRTGC</sequence>
<dbReference type="RefSeq" id="WP_130990689.1">
    <property type="nucleotide sequence ID" value="NZ_SISK01000004.1"/>
</dbReference>
<keyword evidence="5 9" id="KW-0812">Transmembrane</keyword>
<reference evidence="11 12" key="1">
    <citation type="submission" date="2019-02" db="EMBL/GenBank/DDBJ databases">
        <title>Paracoccus subflavus sp. nov., isolated from marine sediment of the Pacific Ocean.</title>
        <authorList>
            <person name="Zhang G."/>
        </authorList>
    </citation>
    <scope>NUCLEOTIDE SEQUENCE [LARGE SCALE GENOMIC DNA]</scope>
    <source>
        <strain evidence="11 12">GY0581</strain>
    </source>
</reference>
<evidence type="ECO:0000256" key="3">
    <source>
        <dbReference type="ARBA" id="ARBA00022475"/>
    </source>
</evidence>